<dbReference type="OrthoDB" id="329835at2759"/>
<dbReference type="SMART" id="SM00829">
    <property type="entry name" value="PKS_ER"/>
    <property type="match status" value="1"/>
</dbReference>
<accession>A0A4Z1ELH4</accession>
<dbReference type="InterPro" id="IPR050444">
    <property type="entry name" value="Polyketide_Synthase"/>
</dbReference>
<feature type="domain" description="Enoyl reductase (ER)" evidence="2">
    <location>
        <begin position="1"/>
        <end position="163"/>
    </location>
</feature>
<dbReference type="PANTHER" id="PTHR45681:SF6">
    <property type="entry name" value="POLYKETIDE SYNTHASE 37"/>
    <property type="match status" value="1"/>
</dbReference>
<dbReference type="SUPFAM" id="SSF51735">
    <property type="entry name" value="NAD(P)-binding Rossmann-fold domains"/>
    <property type="match status" value="1"/>
</dbReference>
<gene>
    <name evidence="3" type="ORF">BTUL_0075g00200</name>
</gene>
<dbReference type="GO" id="GO:0016491">
    <property type="term" value="F:oxidoreductase activity"/>
    <property type="evidence" value="ECO:0007669"/>
    <property type="project" value="InterPro"/>
</dbReference>
<dbReference type="AlphaFoldDB" id="A0A4Z1ELH4"/>
<keyword evidence="4" id="KW-1185">Reference proteome</keyword>
<evidence type="ECO:0000256" key="1">
    <source>
        <dbReference type="ARBA" id="ARBA00022679"/>
    </source>
</evidence>
<comment type="caution">
    <text evidence="3">The sequence shown here is derived from an EMBL/GenBank/DDBJ whole genome shotgun (WGS) entry which is preliminary data.</text>
</comment>
<evidence type="ECO:0000259" key="2">
    <source>
        <dbReference type="SMART" id="SM00829"/>
    </source>
</evidence>
<proteinExistence type="predicted"/>
<evidence type="ECO:0000313" key="4">
    <source>
        <dbReference type="Proteomes" id="UP000297777"/>
    </source>
</evidence>
<evidence type="ECO:0000313" key="3">
    <source>
        <dbReference type="EMBL" id="TGO13175.1"/>
    </source>
</evidence>
<dbReference type="Proteomes" id="UP000297777">
    <property type="component" value="Unassembled WGS sequence"/>
</dbReference>
<organism evidence="3 4">
    <name type="scientific">Botrytis tulipae</name>
    <dbReference type="NCBI Taxonomy" id="87230"/>
    <lineage>
        <taxon>Eukaryota</taxon>
        <taxon>Fungi</taxon>
        <taxon>Dikarya</taxon>
        <taxon>Ascomycota</taxon>
        <taxon>Pezizomycotina</taxon>
        <taxon>Leotiomycetes</taxon>
        <taxon>Helotiales</taxon>
        <taxon>Sclerotiniaceae</taxon>
        <taxon>Botrytis</taxon>
    </lineage>
</organism>
<protein>
    <recommendedName>
        <fullName evidence="2">Enoyl reductase (ER) domain-containing protein</fullName>
    </recommendedName>
</protein>
<dbReference type="Gene3D" id="3.90.180.10">
    <property type="entry name" value="Medium-chain alcohol dehydrogenases, catalytic domain"/>
    <property type="match status" value="2"/>
</dbReference>
<dbReference type="CDD" id="cd05195">
    <property type="entry name" value="enoyl_red"/>
    <property type="match status" value="1"/>
</dbReference>
<name>A0A4Z1ELH4_9HELO</name>
<dbReference type="EMBL" id="PQXH01000075">
    <property type="protein sequence ID" value="TGO13175.1"/>
    <property type="molecule type" value="Genomic_DNA"/>
</dbReference>
<dbReference type="GO" id="GO:0016740">
    <property type="term" value="F:transferase activity"/>
    <property type="evidence" value="ECO:0007669"/>
    <property type="project" value="UniProtKB-KW"/>
</dbReference>
<dbReference type="InterPro" id="IPR020843">
    <property type="entry name" value="ER"/>
</dbReference>
<keyword evidence="1" id="KW-0808">Transferase</keyword>
<dbReference type="PANTHER" id="PTHR45681">
    <property type="entry name" value="POLYKETIDE SYNTHASE 44-RELATED"/>
    <property type="match status" value="1"/>
</dbReference>
<reference evidence="3 4" key="1">
    <citation type="submission" date="2017-12" db="EMBL/GenBank/DDBJ databases">
        <title>Comparative genomics of Botrytis spp.</title>
        <authorList>
            <person name="Valero-Jimenez C.A."/>
            <person name="Tapia P."/>
            <person name="Veloso J."/>
            <person name="Silva-Moreno E."/>
            <person name="Staats M."/>
            <person name="Valdes J.H."/>
            <person name="Van Kan J.A.L."/>
        </authorList>
    </citation>
    <scope>NUCLEOTIDE SEQUENCE [LARGE SCALE GENOMIC DNA]</scope>
    <source>
        <strain evidence="3 4">Bt9001</strain>
    </source>
</reference>
<dbReference type="InterPro" id="IPR036291">
    <property type="entry name" value="NAD(P)-bd_dom_sf"/>
</dbReference>
<sequence>MDFTSGASMIVTFYSLVNIARLRKRESILIHAGAGGFEQAVIQLSKLFGAEIYVTVSPEARKKVLIDLYAIREDHFISSRSLTFKDGIMRMVDRRTLGGLPMQRFAQNTSFSCVDLTSVLKTSPALAEELLRALMDLAEAGEISPPKRLQVFDGPQIEDVFRST</sequence>